<evidence type="ECO:0000256" key="6">
    <source>
        <dbReference type="SAM" id="MobiDB-lite"/>
    </source>
</evidence>
<keyword evidence="4 7" id="KW-1133">Transmembrane helix</keyword>
<evidence type="ECO:0000256" key="4">
    <source>
        <dbReference type="ARBA" id="ARBA00022989"/>
    </source>
</evidence>
<feature type="region of interest" description="Disordered" evidence="6">
    <location>
        <begin position="245"/>
        <end position="297"/>
    </location>
</feature>
<comment type="subcellular location">
    <subcellularLocation>
        <location evidence="1">Cell membrane</location>
        <topology evidence="1">Multi-pass membrane protein</topology>
    </subcellularLocation>
</comment>
<dbReference type="EMBL" id="JBHSNY010000001">
    <property type="protein sequence ID" value="MFC5632376.1"/>
    <property type="molecule type" value="Genomic_DNA"/>
</dbReference>
<dbReference type="InterPro" id="IPR019108">
    <property type="entry name" value="Caa3_assmbl_CtaG-rel"/>
</dbReference>
<evidence type="ECO:0000313" key="8">
    <source>
        <dbReference type="EMBL" id="MFC5632376.1"/>
    </source>
</evidence>
<keyword evidence="9" id="KW-1185">Reference proteome</keyword>
<proteinExistence type="predicted"/>
<evidence type="ECO:0000256" key="1">
    <source>
        <dbReference type="ARBA" id="ARBA00004651"/>
    </source>
</evidence>
<feature type="transmembrane region" description="Helical" evidence="7">
    <location>
        <begin position="219"/>
        <end position="240"/>
    </location>
</feature>
<keyword evidence="3 7" id="KW-0812">Transmembrane</keyword>
<evidence type="ECO:0000256" key="2">
    <source>
        <dbReference type="ARBA" id="ARBA00022475"/>
    </source>
</evidence>
<protein>
    <submittedName>
        <fullName evidence="8">Cytochrome c oxidase assembly protein</fullName>
    </submittedName>
</protein>
<dbReference type="RefSeq" id="WP_381015823.1">
    <property type="nucleotide sequence ID" value="NZ_JBHSNY010000001.1"/>
</dbReference>
<feature type="transmembrane region" description="Helical" evidence="7">
    <location>
        <begin position="43"/>
        <end position="60"/>
    </location>
</feature>
<feature type="transmembrane region" description="Helical" evidence="7">
    <location>
        <begin position="114"/>
        <end position="136"/>
    </location>
</feature>
<feature type="transmembrane region" description="Helical" evidence="7">
    <location>
        <begin position="177"/>
        <end position="199"/>
    </location>
</feature>
<evidence type="ECO:0000313" key="9">
    <source>
        <dbReference type="Proteomes" id="UP001596154"/>
    </source>
</evidence>
<evidence type="ECO:0000256" key="3">
    <source>
        <dbReference type="ARBA" id="ARBA00022692"/>
    </source>
</evidence>
<feature type="transmembrane region" description="Helical" evidence="7">
    <location>
        <begin position="72"/>
        <end position="93"/>
    </location>
</feature>
<organism evidence="8 9">
    <name type="scientific">Streptomyces bullii</name>
    <dbReference type="NCBI Taxonomy" id="349910"/>
    <lineage>
        <taxon>Bacteria</taxon>
        <taxon>Bacillati</taxon>
        <taxon>Actinomycetota</taxon>
        <taxon>Actinomycetes</taxon>
        <taxon>Kitasatosporales</taxon>
        <taxon>Streptomycetaceae</taxon>
        <taxon>Streptomyces</taxon>
    </lineage>
</organism>
<name>A0ABW0UFP8_9ACTN</name>
<feature type="compositionally biased region" description="Low complexity" evidence="6">
    <location>
        <begin position="259"/>
        <end position="278"/>
    </location>
</feature>
<feature type="compositionally biased region" description="Basic and acidic residues" evidence="6">
    <location>
        <begin position="287"/>
        <end position="297"/>
    </location>
</feature>
<gene>
    <name evidence="8" type="ORF">ACFPZJ_00910</name>
</gene>
<evidence type="ECO:0000256" key="5">
    <source>
        <dbReference type="ARBA" id="ARBA00023136"/>
    </source>
</evidence>
<keyword evidence="5 7" id="KW-0472">Membrane</keyword>
<dbReference type="Proteomes" id="UP001596154">
    <property type="component" value="Unassembled WGS sequence"/>
</dbReference>
<comment type="caution">
    <text evidence="8">The sequence shown here is derived from an EMBL/GenBank/DDBJ whole genome shotgun (WGS) entry which is preliminary data.</text>
</comment>
<accession>A0ABW0UFP8</accession>
<sequence>MTHNGITAPAPLPLLVLVCCLLYTAAAARLRRRGDRWPWARDVSFWLGGGTLVAAFAVPWETWLPPFTAHTAAHLTAGMAAPLPVVLARPVTLALRALPLPGRRALVAVTRSRIATALVFPPVAAAVDIGGLWLLYRAPLPPAVHHSPLLYVHLFAAGTLFTFALLTLDPVRHRPGLALRAGTLLAAAAAHAVLAKSLWATGPPGLRYAPADLHSASQLMYYGGDAVEIALAVLLAGQWYRAQGRSPARRTPVRPARDVTAPGGVPGVTPAGRITRPLPGGPPTGPRRQEPRRTAPR</sequence>
<reference evidence="9" key="1">
    <citation type="journal article" date="2019" name="Int. J. Syst. Evol. Microbiol.">
        <title>The Global Catalogue of Microorganisms (GCM) 10K type strain sequencing project: providing services to taxonomists for standard genome sequencing and annotation.</title>
        <authorList>
            <consortium name="The Broad Institute Genomics Platform"/>
            <consortium name="The Broad Institute Genome Sequencing Center for Infectious Disease"/>
            <person name="Wu L."/>
            <person name="Ma J."/>
        </authorList>
    </citation>
    <scope>NUCLEOTIDE SEQUENCE [LARGE SCALE GENOMIC DNA]</scope>
    <source>
        <strain evidence="9">CGMCC 4.7248</strain>
    </source>
</reference>
<dbReference type="Pfam" id="PF09678">
    <property type="entry name" value="Caa3_CtaG"/>
    <property type="match status" value="1"/>
</dbReference>
<keyword evidence="2" id="KW-1003">Cell membrane</keyword>
<feature type="transmembrane region" description="Helical" evidence="7">
    <location>
        <begin position="12"/>
        <end position="31"/>
    </location>
</feature>
<evidence type="ECO:0000256" key="7">
    <source>
        <dbReference type="SAM" id="Phobius"/>
    </source>
</evidence>
<feature type="transmembrane region" description="Helical" evidence="7">
    <location>
        <begin position="148"/>
        <end position="168"/>
    </location>
</feature>